<evidence type="ECO:0000256" key="1">
    <source>
        <dbReference type="ARBA" id="ARBA00001971"/>
    </source>
</evidence>
<protein>
    <submittedName>
        <fullName evidence="16">Cytochrome P450 9Z6</fullName>
    </submittedName>
</protein>
<comment type="similarity">
    <text evidence="4 14">Belongs to the cytochrome P450 family.</text>
</comment>
<dbReference type="HOGENOM" id="CLU_001570_5_2_1"/>
<dbReference type="GO" id="GO:0004497">
    <property type="term" value="F:monooxygenase activity"/>
    <property type="evidence" value="ECO:0007669"/>
    <property type="project" value="UniProtKB-KW"/>
</dbReference>
<dbReference type="FunFam" id="1.10.630.10:FF:000042">
    <property type="entry name" value="Cytochrome P450"/>
    <property type="match status" value="1"/>
</dbReference>
<evidence type="ECO:0000256" key="7">
    <source>
        <dbReference type="ARBA" id="ARBA00022824"/>
    </source>
</evidence>
<keyword evidence="15" id="KW-0732">Signal</keyword>
<name>D6WWW1_TRICA</name>
<dbReference type="KEGG" id="tca:661507"/>
<dbReference type="PhylomeDB" id="D6WWW1"/>
<comment type="cofactor">
    <cofactor evidence="1 13">
        <name>heme</name>
        <dbReference type="ChEBI" id="CHEBI:30413"/>
    </cofactor>
</comment>
<feature type="binding site" description="axial binding residue" evidence="13">
    <location>
        <position position="470"/>
    </location>
    <ligand>
        <name>heme</name>
        <dbReference type="ChEBI" id="CHEBI:30413"/>
    </ligand>
    <ligandPart>
        <name>Fe</name>
        <dbReference type="ChEBI" id="CHEBI:18248"/>
    </ligandPart>
</feature>
<sequence>MFWILVGLALVALYWALSRPHSYWKRKGVVQGSPVFLLGDSWPMLFRKYSPPEMTELFYKASPNTRYFGIYEFLTPGLLLRDPDLIKQITVKDFDHFVDRRPFVPEKADPLFGKSLFSLKGPKWRAMRSTLSPVFTSSKMKYMFQLMSQTGERFINHFLNQKEEVVTVEMKEITTKFANDVIGNIVFGYECDSVKDPKNEFYVMGADLTNFRSLRFLLVFSANMIVPKLLALFKIPLFPKKVSDFFVRVVNDNIESREKHGIVRPDMIHLLLKMKSNNLKHEEVETVPDAGFASVEESELGKNAKTVTKITNEDIAAQALLFFFAGFDSVSSLISYMAYELAVNPDVQTKLLQEVDETRQKSDGKITYEALMSMKYMDMVVSEALRKWPNAIATERVCTKPYTIEPKLPDEKPLRLEIGDVVAIPMYAIQRDPKYFPEPERFIPERFSDENKSKVQPYTFMSFGTGPRSCIGSRFALLETKLLFYYFLTNFEFVPVEKTQIPIKFNRKALNMSPENGFWLGLKRRV</sequence>
<dbReference type="GO" id="GO:0020037">
    <property type="term" value="F:heme binding"/>
    <property type="evidence" value="ECO:0007669"/>
    <property type="project" value="InterPro"/>
</dbReference>
<keyword evidence="7" id="KW-0256">Endoplasmic reticulum</keyword>
<dbReference type="Proteomes" id="UP000007266">
    <property type="component" value="Linkage group 8"/>
</dbReference>
<keyword evidence="5 13" id="KW-0349">Heme</keyword>
<dbReference type="InterPro" id="IPR036396">
    <property type="entry name" value="Cyt_P450_sf"/>
</dbReference>
<dbReference type="PROSITE" id="PS00086">
    <property type="entry name" value="CYTOCHROME_P450"/>
    <property type="match status" value="1"/>
</dbReference>
<accession>D6WWW1</accession>
<keyword evidence="10 13" id="KW-0408">Iron</keyword>
<dbReference type="PRINTS" id="PR00463">
    <property type="entry name" value="EP450I"/>
</dbReference>
<evidence type="ECO:0000256" key="3">
    <source>
        <dbReference type="ARBA" id="ARBA00004406"/>
    </source>
</evidence>
<keyword evidence="8" id="KW-0492">Microsome</keyword>
<dbReference type="GO" id="GO:0016705">
    <property type="term" value="F:oxidoreductase activity, acting on paired donors, with incorporation or reduction of molecular oxygen"/>
    <property type="evidence" value="ECO:0007669"/>
    <property type="project" value="InterPro"/>
</dbReference>
<dbReference type="Pfam" id="PF00067">
    <property type="entry name" value="p450"/>
    <property type="match status" value="1"/>
</dbReference>
<evidence type="ECO:0000256" key="9">
    <source>
        <dbReference type="ARBA" id="ARBA00023002"/>
    </source>
</evidence>
<dbReference type="Gene3D" id="1.10.630.10">
    <property type="entry name" value="Cytochrome P450"/>
    <property type="match status" value="1"/>
</dbReference>
<evidence type="ECO:0000256" key="5">
    <source>
        <dbReference type="ARBA" id="ARBA00022617"/>
    </source>
</evidence>
<evidence type="ECO:0000256" key="11">
    <source>
        <dbReference type="ARBA" id="ARBA00023033"/>
    </source>
</evidence>
<dbReference type="CDD" id="cd11056">
    <property type="entry name" value="CYP6-like"/>
    <property type="match status" value="1"/>
</dbReference>
<comment type="subcellular location">
    <subcellularLocation>
        <location evidence="3">Endoplasmic reticulum membrane</location>
        <topology evidence="3">Peripheral membrane protein</topology>
    </subcellularLocation>
    <subcellularLocation>
        <location evidence="2">Microsome membrane</location>
        <topology evidence="2">Peripheral membrane protein</topology>
    </subcellularLocation>
</comment>
<dbReference type="OMA" id="EDQKWAK"/>
<evidence type="ECO:0000313" key="16">
    <source>
        <dbReference type="EMBL" id="EFA09275.1"/>
    </source>
</evidence>
<dbReference type="EMBL" id="KQ971360">
    <property type="protein sequence ID" value="EFA09275.1"/>
    <property type="molecule type" value="Genomic_DNA"/>
</dbReference>
<dbReference type="PANTHER" id="PTHR24292:SF54">
    <property type="entry name" value="CYP9F3-RELATED"/>
    <property type="match status" value="1"/>
</dbReference>
<evidence type="ECO:0000256" key="13">
    <source>
        <dbReference type="PIRSR" id="PIRSR602401-1"/>
    </source>
</evidence>
<keyword evidence="12" id="KW-0472">Membrane</keyword>
<evidence type="ECO:0000256" key="15">
    <source>
        <dbReference type="SAM" id="SignalP"/>
    </source>
</evidence>
<dbReference type="AlphaFoldDB" id="D6WWW1"/>
<keyword evidence="11 14" id="KW-0503">Monooxygenase</keyword>
<evidence type="ECO:0000256" key="6">
    <source>
        <dbReference type="ARBA" id="ARBA00022723"/>
    </source>
</evidence>
<evidence type="ECO:0000313" key="17">
    <source>
        <dbReference type="Proteomes" id="UP000007266"/>
    </source>
</evidence>
<dbReference type="InterPro" id="IPR001128">
    <property type="entry name" value="Cyt_P450"/>
</dbReference>
<dbReference type="InterPro" id="IPR002401">
    <property type="entry name" value="Cyt_P450_E_grp-I"/>
</dbReference>
<dbReference type="OrthoDB" id="2789670at2759"/>
<feature type="signal peptide" evidence="15">
    <location>
        <begin position="1"/>
        <end position="18"/>
    </location>
</feature>
<reference evidence="16 17" key="2">
    <citation type="journal article" date="2010" name="Nucleic Acids Res.">
        <title>BeetleBase in 2010: revisions to provide comprehensive genomic information for Tribolium castaneum.</title>
        <authorList>
            <person name="Kim H.S."/>
            <person name="Murphy T."/>
            <person name="Xia J."/>
            <person name="Caragea D."/>
            <person name="Park Y."/>
            <person name="Beeman R.W."/>
            <person name="Lorenzen M.D."/>
            <person name="Butcher S."/>
            <person name="Manak J.R."/>
            <person name="Brown S.J."/>
        </authorList>
    </citation>
    <scope>GENOME REANNOTATION</scope>
    <source>
        <strain evidence="16 17">Georgia GA2</strain>
    </source>
</reference>
<evidence type="ECO:0000256" key="2">
    <source>
        <dbReference type="ARBA" id="ARBA00004174"/>
    </source>
</evidence>
<dbReference type="GO" id="GO:0005789">
    <property type="term" value="C:endoplasmic reticulum membrane"/>
    <property type="evidence" value="ECO:0007669"/>
    <property type="project" value="UniProtKB-SubCell"/>
</dbReference>
<organism evidence="16 17">
    <name type="scientific">Tribolium castaneum</name>
    <name type="common">Red flour beetle</name>
    <dbReference type="NCBI Taxonomy" id="7070"/>
    <lineage>
        <taxon>Eukaryota</taxon>
        <taxon>Metazoa</taxon>
        <taxon>Ecdysozoa</taxon>
        <taxon>Arthropoda</taxon>
        <taxon>Hexapoda</taxon>
        <taxon>Insecta</taxon>
        <taxon>Pterygota</taxon>
        <taxon>Neoptera</taxon>
        <taxon>Endopterygota</taxon>
        <taxon>Coleoptera</taxon>
        <taxon>Polyphaga</taxon>
        <taxon>Cucujiformia</taxon>
        <taxon>Tenebrionidae</taxon>
        <taxon>Tenebrionidae incertae sedis</taxon>
        <taxon>Tribolium</taxon>
    </lineage>
</organism>
<dbReference type="eggNOG" id="KOG0158">
    <property type="taxonomic scope" value="Eukaryota"/>
</dbReference>
<dbReference type="FunCoup" id="D6WWW1">
    <property type="interactions" value="52"/>
</dbReference>
<proteinExistence type="inferred from homology"/>
<gene>
    <name evidence="16" type="primary">AUGUSTUS-3.0.2_15218</name>
    <name evidence="16" type="ORF">TcasGA2_TC015218</name>
</gene>
<dbReference type="InterPro" id="IPR017972">
    <property type="entry name" value="Cyt_P450_CS"/>
</dbReference>
<evidence type="ECO:0000256" key="4">
    <source>
        <dbReference type="ARBA" id="ARBA00010617"/>
    </source>
</evidence>
<evidence type="ECO:0000256" key="12">
    <source>
        <dbReference type="ARBA" id="ARBA00023136"/>
    </source>
</evidence>
<dbReference type="InterPro" id="IPR050476">
    <property type="entry name" value="Insect_CytP450_Detox"/>
</dbReference>
<evidence type="ECO:0000256" key="14">
    <source>
        <dbReference type="RuleBase" id="RU000461"/>
    </source>
</evidence>
<feature type="chain" id="PRO_5003090304" evidence="15">
    <location>
        <begin position="19"/>
        <end position="526"/>
    </location>
</feature>
<evidence type="ECO:0000256" key="10">
    <source>
        <dbReference type="ARBA" id="ARBA00023004"/>
    </source>
</evidence>
<evidence type="ECO:0000256" key="8">
    <source>
        <dbReference type="ARBA" id="ARBA00022848"/>
    </source>
</evidence>
<dbReference type="PANTHER" id="PTHR24292">
    <property type="entry name" value="CYTOCHROME P450"/>
    <property type="match status" value="1"/>
</dbReference>
<dbReference type="SUPFAM" id="SSF48264">
    <property type="entry name" value="Cytochrome P450"/>
    <property type="match status" value="1"/>
</dbReference>
<keyword evidence="9 14" id="KW-0560">Oxidoreductase</keyword>
<reference evidence="16 17" key="1">
    <citation type="journal article" date="2008" name="Nature">
        <title>The genome of the model beetle and pest Tribolium castaneum.</title>
        <authorList>
            <consortium name="Tribolium Genome Sequencing Consortium"/>
            <person name="Richards S."/>
            <person name="Gibbs R.A."/>
            <person name="Weinstock G.M."/>
            <person name="Brown S.J."/>
            <person name="Denell R."/>
            <person name="Beeman R.W."/>
            <person name="Gibbs R."/>
            <person name="Beeman R.W."/>
            <person name="Brown S.J."/>
            <person name="Bucher G."/>
            <person name="Friedrich M."/>
            <person name="Grimmelikhuijzen C.J."/>
            <person name="Klingler M."/>
            <person name="Lorenzen M."/>
            <person name="Richards S."/>
            <person name="Roth S."/>
            <person name="Schroder R."/>
            <person name="Tautz D."/>
            <person name="Zdobnov E.M."/>
            <person name="Muzny D."/>
            <person name="Gibbs R.A."/>
            <person name="Weinstock G.M."/>
            <person name="Attaway T."/>
            <person name="Bell S."/>
            <person name="Buhay C.J."/>
            <person name="Chandrabose M.N."/>
            <person name="Chavez D."/>
            <person name="Clerk-Blankenburg K.P."/>
            <person name="Cree A."/>
            <person name="Dao M."/>
            <person name="Davis C."/>
            <person name="Chacko J."/>
            <person name="Dinh H."/>
            <person name="Dugan-Rocha S."/>
            <person name="Fowler G."/>
            <person name="Garner T.T."/>
            <person name="Garnes J."/>
            <person name="Gnirke A."/>
            <person name="Hawes A."/>
            <person name="Hernandez J."/>
            <person name="Hines S."/>
            <person name="Holder M."/>
            <person name="Hume J."/>
            <person name="Jhangiani S.N."/>
            <person name="Joshi V."/>
            <person name="Khan Z.M."/>
            <person name="Jackson L."/>
            <person name="Kovar C."/>
            <person name="Kowis A."/>
            <person name="Lee S."/>
            <person name="Lewis L.R."/>
            <person name="Margolis J."/>
            <person name="Morgan M."/>
            <person name="Nazareth L.V."/>
            <person name="Nguyen N."/>
            <person name="Okwuonu G."/>
            <person name="Parker D."/>
            <person name="Richards S."/>
            <person name="Ruiz S.J."/>
            <person name="Santibanez J."/>
            <person name="Savard J."/>
            <person name="Scherer S.E."/>
            <person name="Schneider B."/>
            <person name="Sodergren E."/>
            <person name="Tautz D."/>
            <person name="Vattahil S."/>
            <person name="Villasana D."/>
            <person name="White C.S."/>
            <person name="Wright R."/>
            <person name="Park Y."/>
            <person name="Beeman R.W."/>
            <person name="Lord J."/>
            <person name="Oppert B."/>
            <person name="Lorenzen M."/>
            <person name="Brown S."/>
            <person name="Wang L."/>
            <person name="Savard J."/>
            <person name="Tautz D."/>
            <person name="Richards S."/>
            <person name="Weinstock G."/>
            <person name="Gibbs R.A."/>
            <person name="Liu Y."/>
            <person name="Worley K."/>
            <person name="Weinstock G."/>
            <person name="Elsik C.G."/>
            <person name="Reese J.T."/>
            <person name="Elhaik E."/>
            <person name="Landan G."/>
            <person name="Graur D."/>
            <person name="Arensburger P."/>
            <person name="Atkinson P."/>
            <person name="Beeman R.W."/>
            <person name="Beidler J."/>
            <person name="Brown S.J."/>
            <person name="Demuth J.P."/>
            <person name="Drury D.W."/>
            <person name="Du Y.Z."/>
            <person name="Fujiwara H."/>
            <person name="Lorenzen M."/>
            <person name="Maselli V."/>
            <person name="Osanai M."/>
            <person name="Park Y."/>
            <person name="Robertson H.M."/>
            <person name="Tu Z."/>
            <person name="Wang J.J."/>
            <person name="Wang S."/>
            <person name="Richards S."/>
            <person name="Song H."/>
            <person name="Zhang L."/>
            <person name="Sodergren E."/>
            <person name="Werner D."/>
            <person name="Stanke M."/>
            <person name="Morgenstern B."/>
            <person name="Solovyev V."/>
            <person name="Kosarev P."/>
            <person name="Brown G."/>
            <person name="Chen H.C."/>
            <person name="Ermolaeva O."/>
            <person name="Hlavina W."/>
            <person name="Kapustin Y."/>
            <person name="Kiryutin B."/>
            <person name="Kitts P."/>
            <person name="Maglott D."/>
            <person name="Pruitt K."/>
            <person name="Sapojnikov V."/>
            <person name="Souvorov A."/>
            <person name="Mackey A.J."/>
            <person name="Waterhouse R.M."/>
            <person name="Wyder S."/>
            <person name="Zdobnov E.M."/>
            <person name="Zdobnov E.M."/>
            <person name="Wyder S."/>
            <person name="Kriventseva E.V."/>
            <person name="Kadowaki T."/>
            <person name="Bork P."/>
            <person name="Aranda M."/>
            <person name="Bao R."/>
            <person name="Beermann A."/>
            <person name="Berns N."/>
            <person name="Bolognesi R."/>
            <person name="Bonneton F."/>
            <person name="Bopp D."/>
            <person name="Brown S.J."/>
            <person name="Bucher G."/>
            <person name="Butts T."/>
            <person name="Chaumot A."/>
            <person name="Denell R.E."/>
            <person name="Ferrier D.E."/>
            <person name="Friedrich M."/>
            <person name="Gordon C.M."/>
            <person name="Jindra M."/>
            <person name="Klingler M."/>
            <person name="Lan Q."/>
            <person name="Lattorff H.M."/>
            <person name="Laudet V."/>
            <person name="von Levetsow C."/>
            <person name="Liu Z."/>
            <person name="Lutz R."/>
            <person name="Lynch J.A."/>
            <person name="da Fonseca R.N."/>
            <person name="Posnien N."/>
            <person name="Reuter R."/>
            <person name="Roth S."/>
            <person name="Savard J."/>
            <person name="Schinko J.B."/>
            <person name="Schmitt C."/>
            <person name="Schoppmeier M."/>
            <person name="Schroder R."/>
            <person name="Shippy T.D."/>
            <person name="Simonnet F."/>
            <person name="Marques-Souza H."/>
            <person name="Tautz D."/>
            <person name="Tomoyasu Y."/>
            <person name="Trauner J."/>
            <person name="Van der Zee M."/>
            <person name="Vervoort M."/>
            <person name="Wittkopp N."/>
            <person name="Wimmer E.A."/>
            <person name="Yang X."/>
            <person name="Jones A.K."/>
            <person name="Sattelle D.B."/>
            <person name="Ebert P.R."/>
            <person name="Nelson D."/>
            <person name="Scott J.G."/>
            <person name="Beeman R.W."/>
            <person name="Muthukrishnan S."/>
            <person name="Kramer K.J."/>
            <person name="Arakane Y."/>
            <person name="Beeman R.W."/>
            <person name="Zhu Q."/>
            <person name="Hogenkamp D."/>
            <person name="Dixit R."/>
            <person name="Oppert B."/>
            <person name="Jiang H."/>
            <person name="Zou Z."/>
            <person name="Marshall J."/>
            <person name="Elpidina E."/>
            <person name="Vinokurov K."/>
            <person name="Oppert C."/>
            <person name="Zou Z."/>
            <person name="Evans J."/>
            <person name="Lu Z."/>
            <person name="Zhao P."/>
            <person name="Sumathipala N."/>
            <person name="Altincicek B."/>
            <person name="Vilcinskas A."/>
            <person name="Williams M."/>
            <person name="Hultmark D."/>
            <person name="Hetru C."/>
            <person name="Jiang H."/>
            <person name="Grimmelikhuijzen C.J."/>
            <person name="Hauser F."/>
            <person name="Cazzamali G."/>
            <person name="Williamson M."/>
            <person name="Park Y."/>
            <person name="Li B."/>
            <person name="Tanaka Y."/>
            <person name="Predel R."/>
            <person name="Neupert S."/>
            <person name="Schachtner J."/>
            <person name="Verleyen P."/>
            <person name="Raible F."/>
            <person name="Bork P."/>
            <person name="Friedrich M."/>
            <person name="Walden K.K."/>
            <person name="Robertson H.M."/>
            <person name="Angeli S."/>
            <person name="Foret S."/>
            <person name="Bucher G."/>
            <person name="Schuetz S."/>
            <person name="Maleszka R."/>
            <person name="Wimmer E.A."/>
            <person name="Beeman R.W."/>
            <person name="Lorenzen M."/>
            <person name="Tomoyasu Y."/>
            <person name="Miller S.C."/>
            <person name="Grossmann D."/>
            <person name="Bucher G."/>
        </authorList>
    </citation>
    <scope>NUCLEOTIDE SEQUENCE [LARGE SCALE GENOMIC DNA]</scope>
    <source>
        <strain evidence="16 17">Georgia GA2</strain>
    </source>
</reference>
<dbReference type="GO" id="GO:0005506">
    <property type="term" value="F:iron ion binding"/>
    <property type="evidence" value="ECO:0007669"/>
    <property type="project" value="InterPro"/>
</dbReference>
<dbReference type="InParanoid" id="D6WWW1"/>
<keyword evidence="6 13" id="KW-0479">Metal-binding</keyword>
<dbReference type="PRINTS" id="PR00385">
    <property type="entry name" value="P450"/>
</dbReference>
<keyword evidence="17" id="KW-1185">Reference proteome</keyword>